<dbReference type="GO" id="GO:0016757">
    <property type="term" value="F:glycosyltransferase activity"/>
    <property type="evidence" value="ECO:0007669"/>
    <property type="project" value="InterPro"/>
</dbReference>
<name>A0A2M6WXY7_9BACT</name>
<protein>
    <recommendedName>
        <fullName evidence="5">Glycosyltransferase family 4 protein</fullName>
    </recommendedName>
</protein>
<dbReference type="InterPro" id="IPR028098">
    <property type="entry name" value="Glyco_trans_4-like_N"/>
</dbReference>
<comment type="caution">
    <text evidence="3">The sequence shown here is derived from an EMBL/GenBank/DDBJ whole genome shotgun (WGS) entry which is preliminary data.</text>
</comment>
<evidence type="ECO:0000259" key="2">
    <source>
        <dbReference type="Pfam" id="PF13439"/>
    </source>
</evidence>
<dbReference type="EMBL" id="PEZV01000002">
    <property type="protein sequence ID" value="PIT97652.1"/>
    <property type="molecule type" value="Genomic_DNA"/>
</dbReference>
<feature type="domain" description="Glycosyltransferase subfamily 4-like N-terminal" evidence="2">
    <location>
        <begin position="15"/>
        <end position="180"/>
    </location>
</feature>
<reference evidence="4" key="1">
    <citation type="submission" date="2017-09" db="EMBL/GenBank/DDBJ databases">
        <title>Depth-based differentiation of microbial function through sediment-hosted aquifers and enrichment of novel symbionts in the deep terrestrial subsurface.</title>
        <authorList>
            <person name="Probst A.J."/>
            <person name="Ladd B."/>
            <person name="Jarett J.K."/>
            <person name="Geller-Mcgrath D.E."/>
            <person name="Sieber C.M.K."/>
            <person name="Emerson J.B."/>
            <person name="Anantharaman K."/>
            <person name="Thomas B.C."/>
            <person name="Malmstrom R."/>
            <person name="Stieglmeier M."/>
            <person name="Klingl A."/>
            <person name="Woyke T."/>
            <person name="Ryan C.M."/>
            <person name="Banfield J.F."/>
        </authorList>
    </citation>
    <scope>NUCLEOTIDE SEQUENCE [LARGE SCALE GENOMIC DNA]</scope>
</reference>
<dbReference type="Gene3D" id="3.40.50.2000">
    <property type="entry name" value="Glycogen Phosphorylase B"/>
    <property type="match status" value="2"/>
</dbReference>
<dbReference type="Pfam" id="PF13439">
    <property type="entry name" value="Glyco_transf_4"/>
    <property type="match status" value="1"/>
</dbReference>
<accession>A0A2M6WXY7</accession>
<dbReference type="AlphaFoldDB" id="A0A2M6WXY7"/>
<evidence type="ECO:0000313" key="4">
    <source>
        <dbReference type="Proteomes" id="UP000228596"/>
    </source>
</evidence>
<evidence type="ECO:0008006" key="5">
    <source>
        <dbReference type="Google" id="ProtNLM"/>
    </source>
</evidence>
<sequence>MRIAFFTDSFSPIANGVTVSIHTFRRELEKQGHKVYIFAPKIESWKDSDKYIARVPVVYSPFIKNKPVFWKINFNREKIKKLGLDIVHSHFYYSYTNKPRQLADIAGVPLVHTVHNLFPEFCYFNHSPFQSPEGAKRACETTFRNYLNNTDLIIAPSASAKKYIEKKMVKTDIEVLATGIYPGDFISYPPHLMRMNFSVRPENKVLLYVGSISKEKNIEFLLKAFKKVWQALENVHLLIIGGGPIEQDILELIARQPFSGSITTTGYLPKNKVNKIYGACDLTLVPSPLESQSLVTLESFASGTPVIAIKGSGAADFIDDRVDGVISKLDLNDFSDKIINLLRAPNKLVHLGRNARIKARRFNAKNQTGKLIEIYKSITKNLEGEKHSWNC</sequence>
<dbReference type="InterPro" id="IPR001296">
    <property type="entry name" value="Glyco_trans_1"/>
</dbReference>
<organism evidence="3 4">
    <name type="scientific">Candidatus Berkelbacteria bacterium CG10_big_fil_rev_8_21_14_0_10_41_12</name>
    <dbReference type="NCBI Taxonomy" id="1974513"/>
    <lineage>
        <taxon>Bacteria</taxon>
        <taxon>Candidatus Berkelbacteria</taxon>
    </lineage>
</organism>
<dbReference type="PANTHER" id="PTHR45947">
    <property type="entry name" value="SULFOQUINOVOSYL TRANSFERASE SQD2"/>
    <property type="match status" value="1"/>
</dbReference>
<evidence type="ECO:0000259" key="1">
    <source>
        <dbReference type="Pfam" id="PF00534"/>
    </source>
</evidence>
<gene>
    <name evidence="3" type="ORF">COT77_00270</name>
</gene>
<dbReference type="Pfam" id="PF00534">
    <property type="entry name" value="Glycos_transf_1"/>
    <property type="match status" value="1"/>
</dbReference>
<feature type="domain" description="Glycosyl transferase family 1" evidence="1">
    <location>
        <begin position="201"/>
        <end position="356"/>
    </location>
</feature>
<proteinExistence type="predicted"/>
<dbReference type="SUPFAM" id="SSF53756">
    <property type="entry name" value="UDP-Glycosyltransferase/glycogen phosphorylase"/>
    <property type="match status" value="1"/>
</dbReference>
<dbReference type="PANTHER" id="PTHR45947:SF3">
    <property type="entry name" value="SULFOQUINOVOSYL TRANSFERASE SQD2"/>
    <property type="match status" value="1"/>
</dbReference>
<dbReference type="InterPro" id="IPR050194">
    <property type="entry name" value="Glycosyltransferase_grp1"/>
</dbReference>
<dbReference type="Proteomes" id="UP000228596">
    <property type="component" value="Unassembled WGS sequence"/>
</dbReference>
<evidence type="ECO:0000313" key="3">
    <source>
        <dbReference type="EMBL" id="PIT97652.1"/>
    </source>
</evidence>